<protein>
    <submittedName>
        <fullName evidence="7">MATE family efflux transporter</fullName>
    </submittedName>
</protein>
<feature type="transmembrane region" description="Helical" evidence="6">
    <location>
        <begin position="196"/>
        <end position="220"/>
    </location>
</feature>
<organism evidence="7 8">
    <name type="scientific">Aureibaculum flavum</name>
    <dbReference type="NCBI Taxonomy" id="2795986"/>
    <lineage>
        <taxon>Bacteria</taxon>
        <taxon>Pseudomonadati</taxon>
        <taxon>Bacteroidota</taxon>
        <taxon>Flavobacteriia</taxon>
        <taxon>Flavobacteriales</taxon>
        <taxon>Flavobacteriaceae</taxon>
        <taxon>Aureibaculum</taxon>
    </lineage>
</organism>
<feature type="transmembrane region" description="Helical" evidence="6">
    <location>
        <begin position="280"/>
        <end position="303"/>
    </location>
</feature>
<gene>
    <name evidence="7" type="ORF">JBL43_00095</name>
</gene>
<sequence>MFKFISSFFKGHERTVKAKKNIIVSFGIKGVSIIIGFLMIRITLHYLDKTTYGVWLTLTSFISWFSFFEIGLGNGLKNRLAEALAKKQYKLAKIYVSTTYAILFIISSIIGIIFFIFNSFLDWTIILNTDKSLMNELSLVSLIVFGSFLFNFVLKLISTVLVADQRPAVGNTFGPVGNLISLILIYVLTLTTDGSLFYLAWILSVVPVLVLLSATIYFYNSDYKKIAPSIKWVNFKYAGDLFNLGLKFFVIQISTLIMFQSSNFIIAHFFGPAEVTPFQIAYKLFSVLLMIFSIVVSPFWAAYTEAWTLKDVKWIKNSTKTLFRVWLGLVALGIFLFIISDTFFELWLSKKEMESIHISYKLKLSLLFYFLLFTFGGIYNMFINGVGKLAVQMYSLLIGAILFIPMSIFFIQYLGWGIESVVIASIIANFYSPLIAPIQYRKIILNKAHGIWNK</sequence>
<feature type="transmembrane region" description="Helical" evidence="6">
    <location>
        <begin position="21"/>
        <end position="40"/>
    </location>
</feature>
<evidence type="ECO:0000256" key="2">
    <source>
        <dbReference type="ARBA" id="ARBA00022475"/>
    </source>
</evidence>
<feature type="transmembrane region" description="Helical" evidence="6">
    <location>
        <begin position="364"/>
        <end position="382"/>
    </location>
</feature>
<keyword evidence="2" id="KW-1003">Cell membrane</keyword>
<name>A0ABS0WKX3_9FLAO</name>
<feature type="transmembrane region" description="Helical" evidence="6">
    <location>
        <begin position="394"/>
        <end position="415"/>
    </location>
</feature>
<feature type="transmembrane region" description="Helical" evidence="6">
    <location>
        <begin position="323"/>
        <end position="344"/>
    </location>
</feature>
<feature type="transmembrane region" description="Helical" evidence="6">
    <location>
        <begin position="169"/>
        <end position="190"/>
    </location>
</feature>
<proteinExistence type="predicted"/>
<reference evidence="7 8" key="1">
    <citation type="submission" date="2020-12" db="EMBL/GenBank/DDBJ databases">
        <title>Aureibaculum luteum sp. nov. and Aureibaculum flavum sp. nov., novel members of the family Flavobacteriaceae isolated from Antarctic intertidal sediments.</title>
        <authorList>
            <person name="He X."/>
            <person name="Zhang X."/>
        </authorList>
    </citation>
    <scope>NUCLEOTIDE SEQUENCE [LARGE SCALE GENOMIC DNA]</scope>
    <source>
        <strain evidence="7 8">A20</strain>
    </source>
</reference>
<evidence type="ECO:0000313" key="7">
    <source>
        <dbReference type="EMBL" id="MBJ2172617.1"/>
    </source>
</evidence>
<keyword evidence="3 6" id="KW-0812">Transmembrane</keyword>
<comment type="subcellular location">
    <subcellularLocation>
        <location evidence="1">Cell membrane</location>
        <topology evidence="1">Multi-pass membrane protein</topology>
    </subcellularLocation>
</comment>
<dbReference type="CDD" id="cd12082">
    <property type="entry name" value="MATE_like"/>
    <property type="match status" value="1"/>
</dbReference>
<dbReference type="PANTHER" id="PTHR30250:SF11">
    <property type="entry name" value="O-ANTIGEN TRANSPORTER-RELATED"/>
    <property type="match status" value="1"/>
</dbReference>
<comment type="caution">
    <text evidence="7">The sequence shown here is derived from an EMBL/GenBank/DDBJ whole genome shotgun (WGS) entry which is preliminary data.</text>
</comment>
<dbReference type="EMBL" id="JAEHFJ010000001">
    <property type="protein sequence ID" value="MBJ2172617.1"/>
    <property type="molecule type" value="Genomic_DNA"/>
</dbReference>
<keyword evidence="5 6" id="KW-0472">Membrane</keyword>
<feature type="transmembrane region" description="Helical" evidence="6">
    <location>
        <begin position="137"/>
        <end position="157"/>
    </location>
</feature>
<dbReference type="PANTHER" id="PTHR30250">
    <property type="entry name" value="PST FAMILY PREDICTED COLANIC ACID TRANSPORTER"/>
    <property type="match status" value="1"/>
</dbReference>
<feature type="transmembrane region" description="Helical" evidence="6">
    <location>
        <begin position="52"/>
        <end position="73"/>
    </location>
</feature>
<dbReference type="InterPro" id="IPR050833">
    <property type="entry name" value="Poly_Biosynth_Transport"/>
</dbReference>
<evidence type="ECO:0000256" key="4">
    <source>
        <dbReference type="ARBA" id="ARBA00022989"/>
    </source>
</evidence>
<feature type="transmembrane region" description="Helical" evidence="6">
    <location>
        <begin position="421"/>
        <end position="440"/>
    </location>
</feature>
<feature type="transmembrane region" description="Helical" evidence="6">
    <location>
        <begin position="94"/>
        <end position="117"/>
    </location>
</feature>
<evidence type="ECO:0000256" key="3">
    <source>
        <dbReference type="ARBA" id="ARBA00022692"/>
    </source>
</evidence>
<keyword evidence="4 6" id="KW-1133">Transmembrane helix</keyword>
<dbReference type="RefSeq" id="WP_198839470.1">
    <property type="nucleotide sequence ID" value="NZ_JAEHFJ010000001.1"/>
</dbReference>
<feature type="transmembrane region" description="Helical" evidence="6">
    <location>
        <begin position="241"/>
        <end position="260"/>
    </location>
</feature>
<evidence type="ECO:0000256" key="5">
    <source>
        <dbReference type="ARBA" id="ARBA00023136"/>
    </source>
</evidence>
<evidence type="ECO:0000256" key="1">
    <source>
        <dbReference type="ARBA" id="ARBA00004651"/>
    </source>
</evidence>
<keyword evidence="8" id="KW-1185">Reference proteome</keyword>
<evidence type="ECO:0000256" key="6">
    <source>
        <dbReference type="SAM" id="Phobius"/>
    </source>
</evidence>
<evidence type="ECO:0000313" key="8">
    <source>
        <dbReference type="Proteomes" id="UP000623301"/>
    </source>
</evidence>
<accession>A0ABS0WKX3</accession>
<dbReference type="Proteomes" id="UP000623301">
    <property type="component" value="Unassembled WGS sequence"/>
</dbReference>
<dbReference type="InterPro" id="IPR002528">
    <property type="entry name" value="MATE_fam"/>
</dbReference>
<dbReference type="Pfam" id="PF01554">
    <property type="entry name" value="MatE"/>
    <property type="match status" value="1"/>
</dbReference>